<dbReference type="PANTHER" id="PTHR30126">
    <property type="entry name" value="HTH-TYPE TRANSCRIPTIONAL REGULATOR"/>
    <property type="match status" value="1"/>
</dbReference>
<dbReference type="KEGG" id="ome:OLMES_3232"/>
<keyword evidence="3" id="KW-0238">DNA-binding</keyword>
<dbReference type="EMBL" id="CP021425">
    <property type="protein sequence ID" value="ARU57273.1"/>
    <property type="molecule type" value="Genomic_DNA"/>
</dbReference>
<keyword evidence="7" id="KW-1185">Reference proteome</keyword>
<reference evidence="6 7" key="1">
    <citation type="submission" date="2017-05" db="EMBL/GenBank/DDBJ databases">
        <title>Genomic insights into alkan degradation activity of Oleiphilus messinensis.</title>
        <authorList>
            <person name="Kozyavkin S.A."/>
            <person name="Slesarev A.I."/>
            <person name="Golyshin P.N."/>
            <person name="Korzhenkov A."/>
            <person name="Golyshina O.N."/>
            <person name="Toshchakov S.V."/>
        </authorList>
    </citation>
    <scope>NUCLEOTIDE SEQUENCE [LARGE SCALE GENOMIC DNA]</scope>
    <source>
        <strain evidence="6 7">ME102</strain>
    </source>
</reference>
<dbReference type="Gene3D" id="3.40.190.290">
    <property type="match status" value="1"/>
</dbReference>
<dbReference type="Proteomes" id="UP000196027">
    <property type="component" value="Chromosome"/>
</dbReference>
<dbReference type="AlphaFoldDB" id="A0A1Y0ID16"/>
<dbReference type="Pfam" id="PF03466">
    <property type="entry name" value="LysR_substrate"/>
    <property type="match status" value="1"/>
</dbReference>
<dbReference type="GO" id="GO:0003700">
    <property type="term" value="F:DNA-binding transcription factor activity"/>
    <property type="evidence" value="ECO:0007669"/>
    <property type="project" value="InterPro"/>
</dbReference>
<dbReference type="InterPro" id="IPR005119">
    <property type="entry name" value="LysR_subst-bd"/>
</dbReference>
<dbReference type="InterPro" id="IPR000847">
    <property type="entry name" value="LysR_HTH_N"/>
</dbReference>
<evidence type="ECO:0000256" key="3">
    <source>
        <dbReference type="ARBA" id="ARBA00023125"/>
    </source>
</evidence>
<proteinExistence type="inferred from homology"/>
<evidence type="ECO:0000256" key="4">
    <source>
        <dbReference type="ARBA" id="ARBA00023163"/>
    </source>
</evidence>
<gene>
    <name evidence="6" type="ORF">OLMES_3232</name>
</gene>
<dbReference type="SUPFAM" id="SSF46785">
    <property type="entry name" value="Winged helix' DNA-binding domain"/>
    <property type="match status" value="1"/>
</dbReference>
<keyword evidence="4" id="KW-0804">Transcription</keyword>
<evidence type="ECO:0000256" key="1">
    <source>
        <dbReference type="ARBA" id="ARBA00009437"/>
    </source>
</evidence>
<dbReference type="PANTHER" id="PTHR30126:SF88">
    <property type="entry name" value="TRANSCRIPTIONAL REGULATOR-RELATED"/>
    <property type="match status" value="1"/>
</dbReference>
<dbReference type="OrthoDB" id="6988449at2"/>
<dbReference type="SUPFAM" id="SSF53850">
    <property type="entry name" value="Periplasmic binding protein-like II"/>
    <property type="match status" value="1"/>
</dbReference>
<dbReference type="RefSeq" id="WP_087462184.1">
    <property type="nucleotide sequence ID" value="NZ_CP021425.1"/>
</dbReference>
<organism evidence="6 7">
    <name type="scientific">Oleiphilus messinensis</name>
    <dbReference type="NCBI Taxonomy" id="141451"/>
    <lineage>
        <taxon>Bacteria</taxon>
        <taxon>Pseudomonadati</taxon>
        <taxon>Pseudomonadota</taxon>
        <taxon>Gammaproteobacteria</taxon>
        <taxon>Oceanospirillales</taxon>
        <taxon>Oleiphilaceae</taxon>
        <taxon>Oleiphilus</taxon>
    </lineage>
</organism>
<evidence type="ECO:0000313" key="6">
    <source>
        <dbReference type="EMBL" id="ARU57273.1"/>
    </source>
</evidence>
<dbReference type="Gene3D" id="1.10.10.10">
    <property type="entry name" value="Winged helix-like DNA-binding domain superfamily/Winged helix DNA-binding domain"/>
    <property type="match status" value="1"/>
</dbReference>
<sequence length="298" mass="33336">MKTPRITIEQWAALRAVVETGTHAMAAEALNKSQSTISYAIQKLEDQLPVDVFQMRGRKAELTEEGKILYRRAVEILDRAYEAESVAAHLAKGWESEVTLAVDVIANLKPLLIAFQKLAEVSPQTRVRVLETSLSGTDEALLDGRATLVVTSRVPPGYNGTFLNTIRMLPVVHHRHPLAQKERITDEDLRHHLQVVLRDSGTKREQNSGWLGSEKRWTVSHFATSRKILREGLGFAFIPESIIEEDLASGELVQLDIAWQSHREIALYLVVNMALEARPAAELLAREIIRVSGNINSN</sequence>
<keyword evidence="2" id="KW-0805">Transcription regulation</keyword>
<dbReference type="GO" id="GO:0000976">
    <property type="term" value="F:transcription cis-regulatory region binding"/>
    <property type="evidence" value="ECO:0007669"/>
    <property type="project" value="TreeGrafter"/>
</dbReference>
<comment type="similarity">
    <text evidence="1">Belongs to the LysR transcriptional regulatory family.</text>
</comment>
<dbReference type="PROSITE" id="PS50931">
    <property type="entry name" value="HTH_LYSR"/>
    <property type="match status" value="1"/>
</dbReference>
<protein>
    <submittedName>
        <fullName evidence="6">LysR family transcriptional regulator</fullName>
    </submittedName>
</protein>
<name>A0A1Y0ID16_9GAMM</name>
<feature type="domain" description="HTH lysR-type" evidence="5">
    <location>
        <begin position="6"/>
        <end position="63"/>
    </location>
</feature>
<evidence type="ECO:0000256" key="2">
    <source>
        <dbReference type="ARBA" id="ARBA00023015"/>
    </source>
</evidence>
<evidence type="ECO:0000313" key="7">
    <source>
        <dbReference type="Proteomes" id="UP000196027"/>
    </source>
</evidence>
<dbReference type="InterPro" id="IPR036388">
    <property type="entry name" value="WH-like_DNA-bd_sf"/>
</dbReference>
<dbReference type="InterPro" id="IPR036390">
    <property type="entry name" value="WH_DNA-bd_sf"/>
</dbReference>
<dbReference type="Pfam" id="PF00126">
    <property type="entry name" value="HTH_1"/>
    <property type="match status" value="1"/>
</dbReference>
<evidence type="ECO:0000259" key="5">
    <source>
        <dbReference type="PROSITE" id="PS50931"/>
    </source>
</evidence>
<accession>A0A1Y0ID16</accession>